<proteinExistence type="predicted"/>
<name>A0ABV9BW73_9ACTN</name>
<comment type="caution">
    <text evidence="1">The sequence shown here is derived from an EMBL/GenBank/DDBJ whole genome shotgun (WGS) entry which is preliminary data.</text>
</comment>
<organism evidence="1 2">
    <name type="scientific">Streptomyces ehimensis</name>
    <dbReference type="NCBI Taxonomy" id="68195"/>
    <lineage>
        <taxon>Bacteria</taxon>
        <taxon>Bacillati</taxon>
        <taxon>Actinomycetota</taxon>
        <taxon>Actinomycetes</taxon>
        <taxon>Kitasatosporales</taxon>
        <taxon>Streptomycetaceae</taxon>
        <taxon>Streptomyces</taxon>
    </lineage>
</organism>
<dbReference type="EMBL" id="JBHSFS010000053">
    <property type="protein sequence ID" value="MFC4518376.1"/>
    <property type="molecule type" value="Genomic_DNA"/>
</dbReference>
<dbReference type="Proteomes" id="UP001595990">
    <property type="component" value="Unassembled WGS sequence"/>
</dbReference>
<reference evidence="2" key="1">
    <citation type="journal article" date="2019" name="Int. J. Syst. Evol. Microbiol.">
        <title>The Global Catalogue of Microorganisms (GCM) 10K type strain sequencing project: providing services to taxonomists for standard genome sequencing and annotation.</title>
        <authorList>
            <consortium name="The Broad Institute Genomics Platform"/>
            <consortium name="The Broad Institute Genome Sequencing Center for Infectious Disease"/>
            <person name="Wu L."/>
            <person name="Ma J."/>
        </authorList>
    </citation>
    <scope>NUCLEOTIDE SEQUENCE [LARGE SCALE GENOMIC DNA]</scope>
    <source>
        <strain evidence="2">CECT 8064</strain>
    </source>
</reference>
<accession>A0ABV9BW73</accession>
<gene>
    <name evidence="1" type="ORF">ACFPEN_36695</name>
</gene>
<evidence type="ECO:0000313" key="1">
    <source>
        <dbReference type="EMBL" id="MFC4518376.1"/>
    </source>
</evidence>
<protein>
    <submittedName>
        <fullName evidence="1">Uncharacterized protein</fullName>
    </submittedName>
</protein>
<dbReference type="RefSeq" id="WP_411951897.1">
    <property type="nucleotide sequence ID" value="NZ_JBHSFS010000053.1"/>
</dbReference>
<sequence length="109" mass="12095">MFIPHAAPCSEVMKFAGGRMPQQSTDKKCVNEGAWLGRTYSAEFTMPRDNVVARLEEAFPGTGTGDCGPICLVRYEEERRSTGQASVLELDVRYEGQDTARVKLQAYNT</sequence>
<keyword evidence="2" id="KW-1185">Reference proteome</keyword>
<evidence type="ECO:0000313" key="2">
    <source>
        <dbReference type="Proteomes" id="UP001595990"/>
    </source>
</evidence>